<dbReference type="GO" id="GO:0051287">
    <property type="term" value="F:NAD binding"/>
    <property type="evidence" value="ECO:0007669"/>
    <property type="project" value="InterPro"/>
</dbReference>
<proteinExistence type="inferred from homology"/>
<name>A0A410QFV2_9FIRM</name>
<feature type="domain" description="D-isomer specific 2-hydroxyacid dehydrogenase NAD-binding" evidence="7">
    <location>
        <begin position="114"/>
        <end position="286"/>
    </location>
</feature>
<dbReference type="InterPro" id="IPR036291">
    <property type="entry name" value="NAD(P)-bd_dom_sf"/>
</dbReference>
<evidence type="ECO:0000256" key="2">
    <source>
        <dbReference type="ARBA" id="ARBA00022605"/>
    </source>
</evidence>
<keyword evidence="2" id="KW-0028">Amino-acid biosynthesis</keyword>
<dbReference type="PANTHER" id="PTHR42789:SF1">
    <property type="entry name" value="D-ISOMER SPECIFIC 2-HYDROXYACID DEHYDROGENASE FAMILY PROTEIN (AFU_ORTHOLOGUE AFUA_6G10090)"/>
    <property type="match status" value="1"/>
</dbReference>
<evidence type="ECO:0000256" key="3">
    <source>
        <dbReference type="ARBA" id="ARBA00023002"/>
    </source>
</evidence>
<dbReference type="EMBL" id="CP035282">
    <property type="protein sequence ID" value="QAT62806.1"/>
    <property type="molecule type" value="Genomic_DNA"/>
</dbReference>
<dbReference type="Pfam" id="PF00389">
    <property type="entry name" value="2-Hacid_dh"/>
    <property type="match status" value="1"/>
</dbReference>
<dbReference type="InterPro" id="IPR006139">
    <property type="entry name" value="D-isomer_2_OHA_DH_cat_dom"/>
</dbReference>
<dbReference type="InterPro" id="IPR050857">
    <property type="entry name" value="D-2-hydroxyacid_DH"/>
</dbReference>
<dbReference type="SUPFAM" id="SSF51735">
    <property type="entry name" value="NAD(P)-binding Rossmann-fold domains"/>
    <property type="match status" value="1"/>
</dbReference>
<organism evidence="8 9">
    <name type="scientific">Acidilutibacter cellobiosedens</name>
    <dbReference type="NCBI Taxonomy" id="2507161"/>
    <lineage>
        <taxon>Bacteria</taxon>
        <taxon>Bacillati</taxon>
        <taxon>Bacillota</taxon>
        <taxon>Tissierellia</taxon>
        <taxon>Tissierellales</taxon>
        <taxon>Acidilutibacteraceae</taxon>
        <taxon>Acidilutibacter</taxon>
    </lineage>
</organism>
<accession>A0A410QFV2</accession>
<dbReference type="PROSITE" id="PS00065">
    <property type="entry name" value="D_2_HYDROXYACID_DH_1"/>
    <property type="match status" value="1"/>
</dbReference>
<evidence type="ECO:0000313" key="9">
    <source>
        <dbReference type="Proteomes" id="UP000287969"/>
    </source>
</evidence>
<dbReference type="InterPro" id="IPR029752">
    <property type="entry name" value="D-isomer_DH_CS1"/>
</dbReference>
<dbReference type="FunFam" id="3.40.50.720:FF:000203">
    <property type="entry name" value="D-3-phosphoglycerate dehydrogenase (SerA)"/>
    <property type="match status" value="1"/>
</dbReference>
<dbReference type="SUPFAM" id="SSF52283">
    <property type="entry name" value="Formate/glycerate dehydrogenase catalytic domain-like"/>
    <property type="match status" value="1"/>
</dbReference>
<dbReference type="InterPro" id="IPR006140">
    <property type="entry name" value="D-isomer_DH_NAD-bd"/>
</dbReference>
<dbReference type="PROSITE" id="PS00670">
    <property type="entry name" value="D_2_HYDROXYACID_DH_2"/>
    <property type="match status" value="1"/>
</dbReference>
<comment type="similarity">
    <text evidence="1 5">Belongs to the D-isomer specific 2-hydroxyacid dehydrogenase family.</text>
</comment>
<keyword evidence="9" id="KW-1185">Reference proteome</keyword>
<evidence type="ECO:0000256" key="4">
    <source>
        <dbReference type="ARBA" id="ARBA00023027"/>
    </source>
</evidence>
<evidence type="ECO:0000256" key="1">
    <source>
        <dbReference type="ARBA" id="ARBA00005854"/>
    </source>
</evidence>
<evidence type="ECO:0000259" key="7">
    <source>
        <dbReference type="Pfam" id="PF02826"/>
    </source>
</evidence>
<dbReference type="RefSeq" id="WP_071140727.1">
    <property type="nucleotide sequence ID" value="NZ_CP035282.1"/>
</dbReference>
<feature type="domain" description="D-isomer specific 2-hydroxyacid dehydrogenase catalytic" evidence="6">
    <location>
        <begin position="22"/>
        <end position="318"/>
    </location>
</feature>
<keyword evidence="4" id="KW-0520">NAD</keyword>
<dbReference type="GO" id="GO:0016616">
    <property type="term" value="F:oxidoreductase activity, acting on the CH-OH group of donors, NAD or NADP as acceptor"/>
    <property type="evidence" value="ECO:0007669"/>
    <property type="project" value="InterPro"/>
</dbReference>
<dbReference type="InterPro" id="IPR029753">
    <property type="entry name" value="D-isomer_DH_CS"/>
</dbReference>
<sequence>MSKYKVVVTARSFGKSSTEPFDILEKNGCEVHKIPIEKPLNAKELIPLIKDADALIAGNDKVTKEVIDAGNKLKVISRYGIGYDNVDIKAAKEKGIVVTNTPNTNNNSVADLTIGLMIAIARNIVGANNTVKSEGWGRVLGTEVYKKTIGVIGTGSIGKGVIKRAKGFEMDVLCFDVYPDHEFAEKYGAKYCSMEEILQKSDIITIHVPLMESTKNLIGEKELKMMKNTAFLINAARGGIVNEDALYNALSKNIIAGAALDAVEHEPPVGSPLLKLDNVIITPHIGGYTSTAVNNMGVAAANNVVFVLNNEPGAHIVNN</sequence>
<gene>
    <name evidence="8" type="ORF">EQM13_15140</name>
</gene>
<dbReference type="CDD" id="cd12172">
    <property type="entry name" value="PGDH_like_2"/>
    <property type="match status" value="1"/>
</dbReference>
<dbReference type="OrthoDB" id="9805416at2"/>
<evidence type="ECO:0000313" key="8">
    <source>
        <dbReference type="EMBL" id="QAT62806.1"/>
    </source>
</evidence>
<protein>
    <submittedName>
        <fullName evidence="8">Hydroxyacid dehydrogenase</fullName>
    </submittedName>
</protein>
<dbReference type="KEGG" id="spoa:EQM13_15140"/>
<evidence type="ECO:0000259" key="6">
    <source>
        <dbReference type="Pfam" id="PF00389"/>
    </source>
</evidence>
<dbReference type="AlphaFoldDB" id="A0A410QFV2"/>
<evidence type="ECO:0000256" key="5">
    <source>
        <dbReference type="RuleBase" id="RU003719"/>
    </source>
</evidence>
<dbReference type="GO" id="GO:0008652">
    <property type="term" value="P:amino acid biosynthetic process"/>
    <property type="evidence" value="ECO:0007669"/>
    <property type="project" value="UniProtKB-KW"/>
</dbReference>
<dbReference type="Pfam" id="PF02826">
    <property type="entry name" value="2-Hacid_dh_C"/>
    <property type="match status" value="1"/>
</dbReference>
<dbReference type="Proteomes" id="UP000287969">
    <property type="component" value="Chromosome"/>
</dbReference>
<reference evidence="9" key="1">
    <citation type="submission" date="2019-01" db="EMBL/GenBank/DDBJ databases">
        <title>Draft genomes of a novel of Sporanaerobacter strains.</title>
        <authorList>
            <person name="Ma S."/>
        </authorList>
    </citation>
    <scope>NUCLEOTIDE SEQUENCE [LARGE SCALE GENOMIC DNA]</scope>
    <source>
        <strain evidence="9">NJN-17</strain>
    </source>
</reference>
<dbReference type="Gene3D" id="3.40.50.720">
    <property type="entry name" value="NAD(P)-binding Rossmann-like Domain"/>
    <property type="match status" value="2"/>
</dbReference>
<dbReference type="PROSITE" id="PS00671">
    <property type="entry name" value="D_2_HYDROXYACID_DH_3"/>
    <property type="match status" value="1"/>
</dbReference>
<dbReference type="PANTHER" id="PTHR42789">
    <property type="entry name" value="D-ISOMER SPECIFIC 2-HYDROXYACID DEHYDROGENASE FAMILY PROTEIN (AFU_ORTHOLOGUE AFUA_6G10090)"/>
    <property type="match status" value="1"/>
</dbReference>
<keyword evidence="3 5" id="KW-0560">Oxidoreductase</keyword>